<dbReference type="InterPro" id="IPR000158">
    <property type="entry name" value="Cell_div_FtsZ"/>
</dbReference>
<organism evidence="10 11">
    <name type="scientific">Oceanisphaera avium</name>
    <dbReference type="NCBI Taxonomy" id="1903694"/>
    <lineage>
        <taxon>Bacteria</taxon>
        <taxon>Pseudomonadati</taxon>
        <taxon>Pseudomonadota</taxon>
        <taxon>Gammaproteobacteria</taxon>
        <taxon>Aeromonadales</taxon>
        <taxon>Aeromonadaceae</taxon>
        <taxon>Oceanisphaera</taxon>
    </lineage>
</organism>
<dbReference type="GO" id="GO:0005737">
    <property type="term" value="C:cytoplasm"/>
    <property type="evidence" value="ECO:0007669"/>
    <property type="project" value="UniProtKB-SubCell"/>
</dbReference>
<dbReference type="SUPFAM" id="SSF52490">
    <property type="entry name" value="Tubulin nucleotide-binding domain-like"/>
    <property type="match status" value="1"/>
</dbReference>
<comment type="subcellular location">
    <subcellularLocation>
        <location evidence="4">Cytoplasm</location>
    </subcellularLocation>
    <text evidence="4">Assembles at midcell at the inner surface of the cytoplasmic membrane.</text>
</comment>
<keyword evidence="2 4" id="KW-0547">Nucleotide-binding</keyword>
<dbReference type="GO" id="GO:0000917">
    <property type="term" value="P:division septum assembly"/>
    <property type="evidence" value="ECO:0007669"/>
    <property type="project" value="UniProtKB-KW"/>
</dbReference>
<dbReference type="AlphaFoldDB" id="A0A1Y0CZ04"/>
<evidence type="ECO:0000259" key="9">
    <source>
        <dbReference type="SMART" id="SM00865"/>
    </source>
</evidence>
<feature type="domain" description="Tubulin/FtsZ 2-layer sandwich" evidence="9">
    <location>
        <begin position="212"/>
        <end position="330"/>
    </location>
</feature>
<feature type="domain" description="Tubulin/FtsZ GTPase" evidence="8">
    <location>
        <begin position="18"/>
        <end position="210"/>
    </location>
</feature>
<dbReference type="EMBL" id="CP021376">
    <property type="protein sequence ID" value="ART80560.1"/>
    <property type="molecule type" value="Genomic_DNA"/>
</dbReference>
<evidence type="ECO:0000256" key="4">
    <source>
        <dbReference type="HAMAP-Rule" id="MF_00909"/>
    </source>
</evidence>
<dbReference type="Gene3D" id="3.40.50.1440">
    <property type="entry name" value="Tubulin/FtsZ, GTPase domain"/>
    <property type="match status" value="1"/>
</dbReference>
<comment type="subunit">
    <text evidence="4">Homodimer. Polymerizes to form a dynamic ring structure in a strictly GTP-dependent manner. Interacts directly with several other division proteins.</text>
</comment>
<dbReference type="InterPro" id="IPR024757">
    <property type="entry name" value="FtsZ_C"/>
</dbReference>
<gene>
    <name evidence="4" type="primary">ftsZ</name>
    <name evidence="10" type="ORF">CBP12_10760</name>
</gene>
<dbReference type="GO" id="GO:0003924">
    <property type="term" value="F:GTPase activity"/>
    <property type="evidence" value="ECO:0007669"/>
    <property type="project" value="UniProtKB-UniRule"/>
</dbReference>
<comment type="similarity">
    <text evidence="1 4 6">Belongs to the FtsZ family.</text>
</comment>
<dbReference type="FunFam" id="3.40.50.1440:FF:000001">
    <property type="entry name" value="Cell division protein FtsZ"/>
    <property type="match status" value="1"/>
</dbReference>
<dbReference type="InterPro" id="IPR045061">
    <property type="entry name" value="FtsZ/CetZ"/>
</dbReference>
<dbReference type="PRINTS" id="PR00423">
    <property type="entry name" value="CELLDVISFTSZ"/>
</dbReference>
<reference evidence="11" key="1">
    <citation type="submission" date="2017-05" db="EMBL/GenBank/DDBJ databases">
        <authorList>
            <person name="Sung H."/>
        </authorList>
    </citation>
    <scope>NUCLEOTIDE SEQUENCE [LARGE SCALE GENOMIC DNA]</scope>
    <source>
        <strain evidence="11">AMac2203</strain>
    </source>
</reference>
<dbReference type="Pfam" id="PF12327">
    <property type="entry name" value="FtsZ_C"/>
    <property type="match status" value="1"/>
</dbReference>
<dbReference type="InterPro" id="IPR008280">
    <property type="entry name" value="Tub_FtsZ_C"/>
</dbReference>
<dbReference type="CDD" id="cd02201">
    <property type="entry name" value="FtsZ_type1"/>
    <property type="match status" value="1"/>
</dbReference>
<keyword evidence="4 6" id="KW-0717">Septation</keyword>
<dbReference type="Pfam" id="PF00091">
    <property type="entry name" value="Tubulin"/>
    <property type="match status" value="1"/>
</dbReference>
<dbReference type="Proteomes" id="UP000243793">
    <property type="component" value="Chromosome"/>
</dbReference>
<dbReference type="InterPro" id="IPR036525">
    <property type="entry name" value="Tubulin/FtsZ_GTPase_sf"/>
</dbReference>
<comment type="caution">
    <text evidence="4">Lacks conserved residue(s) required for the propagation of feature annotation.</text>
</comment>
<proteinExistence type="inferred from homology"/>
<feature type="binding site" evidence="4">
    <location>
        <position position="148"/>
    </location>
    <ligand>
        <name>GTP</name>
        <dbReference type="ChEBI" id="CHEBI:37565"/>
    </ligand>
</feature>
<dbReference type="InterPro" id="IPR020805">
    <property type="entry name" value="Cell_div_FtsZ_CS"/>
</dbReference>
<dbReference type="RefSeq" id="WP_086964428.1">
    <property type="nucleotide sequence ID" value="NZ_CP021376.1"/>
</dbReference>
<sequence length="363" mass="38267">MSDHLFFEPAEPECDVINIGVIGVGGCGGNTVNLLADSSLPERVNIVAMNTDAKALQQSRVNILQLGKVLTRGLGAGAQAEVGRLAAEESIDEIRAQLQGADLCFITAGMGGGTGTGAAPIVAKAARELGIMTVAIVTRPFGFEGKLRAKSADDGLKDLAEHTDALLVLPNDYLLKVLGSKTPLLQAFTESSKVIQNAVKGLADIIGQTGLINIDFADVRTIMRQQGKAVMGIGLGTGENKVHDATLQALNNPLLERVELERARGVLLNVVASMDIGLDDFQKIGDQVAECVGEYATVVSGISLDPNLVDSVQVTMIATGIQPPQETIAITQQPKPQESEAKAEQEAMPDGLDIPAFLRQRQQ</sequence>
<dbReference type="SMART" id="SM00864">
    <property type="entry name" value="Tubulin"/>
    <property type="match status" value="1"/>
</dbReference>
<dbReference type="OrthoDB" id="9813375at2"/>
<evidence type="ECO:0000256" key="3">
    <source>
        <dbReference type="ARBA" id="ARBA00023134"/>
    </source>
</evidence>
<keyword evidence="3 4" id="KW-0342">GTP-binding</keyword>
<feature type="binding site" evidence="4">
    <location>
        <begin position="113"/>
        <end position="115"/>
    </location>
    <ligand>
        <name>GTP</name>
        <dbReference type="ChEBI" id="CHEBI:37565"/>
    </ligand>
</feature>
<evidence type="ECO:0000256" key="7">
    <source>
        <dbReference type="SAM" id="MobiDB-lite"/>
    </source>
</evidence>
<dbReference type="GO" id="GO:0043093">
    <property type="term" value="P:FtsZ-dependent cytokinesis"/>
    <property type="evidence" value="ECO:0007669"/>
    <property type="project" value="UniProtKB-UniRule"/>
</dbReference>
<dbReference type="InterPro" id="IPR003008">
    <property type="entry name" value="Tubulin_FtsZ_GTPase"/>
</dbReference>
<dbReference type="GO" id="GO:0032153">
    <property type="term" value="C:cell division site"/>
    <property type="evidence" value="ECO:0007669"/>
    <property type="project" value="UniProtKB-UniRule"/>
</dbReference>
<comment type="function">
    <text evidence="4 6">Essential cell division protein that forms a contractile ring structure (Z ring) at the future cell division site. The regulation of the ring assembly controls the timing and the location of cell division. One of the functions of the FtsZ ring is to recruit other cell division proteins to the septum to produce a new cell wall between the dividing cells. Binds GTP and shows GTPase activity.</text>
</comment>
<evidence type="ECO:0000256" key="6">
    <source>
        <dbReference type="RuleBase" id="RU000631"/>
    </source>
</evidence>
<keyword evidence="4 6" id="KW-0132">Cell division</keyword>
<evidence type="ECO:0000256" key="5">
    <source>
        <dbReference type="NCBIfam" id="TIGR00065"/>
    </source>
</evidence>
<dbReference type="GO" id="GO:0005525">
    <property type="term" value="F:GTP binding"/>
    <property type="evidence" value="ECO:0007669"/>
    <property type="project" value="UniProtKB-UniRule"/>
</dbReference>
<keyword evidence="4" id="KW-0963">Cytoplasm</keyword>
<protein>
    <recommendedName>
        <fullName evidence="4 5">Cell division protein FtsZ</fullName>
    </recommendedName>
</protein>
<dbReference type="PANTHER" id="PTHR30314">
    <property type="entry name" value="CELL DIVISION PROTEIN FTSZ-RELATED"/>
    <property type="match status" value="1"/>
</dbReference>
<evidence type="ECO:0000313" key="11">
    <source>
        <dbReference type="Proteomes" id="UP000243793"/>
    </source>
</evidence>
<feature type="binding site" evidence="4">
    <location>
        <position position="144"/>
    </location>
    <ligand>
        <name>GTP</name>
        <dbReference type="ChEBI" id="CHEBI:37565"/>
    </ligand>
</feature>
<accession>A0A1Y0CZ04</accession>
<dbReference type="SMART" id="SM00865">
    <property type="entry name" value="Tubulin_C"/>
    <property type="match status" value="1"/>
</dbReference>
<evidence type="ECO:0000256" key="2">
    <source>
        <dbReference type="ARBA" id="ARBA00022741"/>
    </source>
</evidence>
<dbReference type="InterPro" id="IPR018316">
    <property type="entry name" value="Tubulin/FtsZ_2-layer-sand-dom"/>
</dbReference>
<evidence type="ECO:0000256" key="1">
    <source>
        <dbReference type="ARBA" id="ARBA00009690"/>
    </source>
</evidence>
<dbReference type="NCBIfam" id="TIGR00065">
    <property type="entry name" value="ftsZ"/>
    <property type="match status" value="1"/>
</dbReference>
<dbReference type="SUPFAM" id="SSF55307">
    <property type="entry name" value="Tubulin C-terminal domain-like"/>
    <property type="match status" value="1"/>
</dbReference>
<evidence type="ECO:0000313" key="10">
    <source>
        <dbReference type="EMBL" id="ART80560.1"/>
    </source>
</evidence>
<dbReference type="PANTHER" id="PTHR30314:SF3">
    <property type="entry name" value="MITOCHONDRIAL DIVISION PROTEIN FSZA"/>
    <property type="match status" value="1"/>
</dbReference>
<dbReference type="PROSITE" id="PS01135">
    <property type="entry name" value="FTSZ_2"/>
    <property type="match status" value="1"/>
</dbReference>
<keyword evidence="4 6" id="KW-0131">Cell cycle</keyword>
<dbReference type="HAMAP" id="MF_00909">
    <property type="entry name" value="FtsZ"/>
    <property type="match status" value="1"/>
</dbReference>
<dbReference type="GO" id="GO:0051258">
    <property type="term" value="P:protein polymerization"/>
    <property type="evidence" value="ECO:0007669"/>
    <property type="project" value="UniProtKB-UniRule"/>
</dbReference>
<feature type="region of interest" description="Disordered" evidence="7">
    <location>
        <begin position="331"/>
        <end position="363"/>
    </location>
</feature>
<name>A0A1Y0CZ04_9GAMM</name>
<keyword evidence="11" id="KW-1185">Reference proteome</keyword>
<dbReference type="KEGG" id="ocm:CBP12_10760"/>
<evidence type="ECO:0000259" key="8">
    <source>
        <dbReference type="SMART" id="SM00864"/>
    </source>
</evidence>